<protein>
    <submittedName>
        <fullName evidence="1">Uncharacterized protein</fullName>
    </submittedName>
</protein>
<accession>A0A1G8RLM0</accession>
<dbReference type="OrthoDB" id="2970760at2"/>
<keyword evidence="2" id="KW-1185">Reference proteome</keyword>
<dbReference type="STRING" id="86666.SAMN04490247_1110"/>
<proteinExistence type="predicted"/>
<name>A0A1G8RLM0_9BACI</name>
<reference evidence="2" key="1">
    <citation type="submission" date="2016-10" db="EMBL/GenBank/DDBJ databases">
        <authorList>
            <person name="Varghese N."/>
            <person name="Submissions S."/>
        </authorList>
    </citation>
    <scope>NUCLEOTIDE SEQUENCE [LARGE SCALE GENOMIC DNA]</scope>
    <source>
        <strain evidence="2">DSM 4771</strain>
    </source>
</reference>
<evidence type="ECO:0000313" key="1">
    <source>
        <dbReference type="EMBL" id="SDJ17836.1"/>
    </source>
</evidence>
<dbReference type="RefSeq" id="WP_093192847.1">
    <property type="nucleotide sequence ID" value="NZ_FNEV01000002.1"/>
</dbReference>
<dbReference type="AlphaFoldDB" id="A0A1G8RLM0"/>
<gene>
    <name evidence="1" type="ORF">SAMN04490247_1110</name>
</gene>
<sequence>MAEEAKKNWKLVLMLDSRREVKHELELSEEMDQREATEFVTKQLERDSWWFLESGVAVYTNAVEAFYLEGAAELTKFNIN</sequence>
<evidence type="ECO:0000313" key="2">
    <source>
        <dbReference type="Proteomes" id="UP000199225"/>
    </source>
</evidence>
<organism evidence="1 2">
    <name type="scientific">Salimicrobium halophilum</name>
    <dbReference type="NCBI Taxonomy" id="86666"/>
    <lineage>
        <taxon>Bacteria</taxon>
        <taxon>Bacillati</taxon>
        <taxon>Bacillota</taxon>
        <taxon>Bacilli</taxon>
        <taxon>Bacillales</taxon>
        <taxon>Bacillaceae</taxon>
        <taxon>Salimicrobium</taxon>
    </lineage>
</organism>
<dbReference type="Proteomes" id="UP000199225">
    <property type="component" value="Unassembled WGS sequence"/>
</dbReference>
<dbReference type="EMBL" id="FNEV01000002">
    <property type="protein sequence ID" value="SDJ17836.1"/>
    <property type="molecule type" value="Genomic_DNA"/>
</dbReference>